<dbReference type="CDD" id="cd00609">
    <property type="entry name" value="AAT_like"/>
    <property type="match status" value="1"/>
</dbReference>
<dbReference type="PaxDb" id="2903-EOD15638"/>
<name>A0A0D3IWK3_EMIH1</name>
<dbReference type="SUPFAM" id="SSF53383">
    <property type="entry name" value="PLP-dependent transferases"/>
    <property type="match status" value="1"/>
</dbReference>
<dbReference type="RefSeq" id="XP_005768067.1">
    <property type="nucleotide sequence ID" value="XM_005768010.1"/>
</dbReference>
<dbReference type="STRING" id="2903.R1BZE8"/>
<accession>A0A0D3IWK3</accession>
<reference evidence="3" key="1">
    <citation type="journal article" date="2013" name="Nature">
        <title>Pan genome of the phytoplankton Emiliania underpins its global distribution.</title>
        <authorList>
            <person name="Read B.A."/>
            <person name="Kegel J."/>
            <person name="Klute M.J."/>
            <person name="Kuo A."/>
            <person name="Lefebvre S.C."/>
            <person name="Maumus F."/>
            <person name="Mayer C."/>
            <person name="Miller J."/>
            <person name="Monier A."/>
            <person name="Salamov A."/>
            <person name="Young J."/>
            <person name="Aguilar M."/>
            <person name="Claverie J.M."/>
            <person name="Frickenhaus S."/>
            <person name="Gonzalez K."/>
            <person name="Herman E.K."/>
            <person name="Lin Y.C."/>
            <person name="Napier J."/>
            <person name="Ogata H."/>
            <person name="Sarno A.F."/>
            <person name="Shmutz J."/>
            <person name="Schroeder D."/>
            <person name="de Vargas C."/>
            <person name="Verret F."/>
            <person name="von Dassow P."/>
            <person name="Valentin K."/>
            <person name="Van de Peer Y."/>
            <person name="Wheeler G."/>
            <person name="Dacks J.B."/>
            <person name="Delwiche C.F."/>
            <person name="Dyhrman S.T."/>
            <person name="Glockner G."/>
            <person name="John U."/>
            <person name="Richards T."/>
            <person name="Worden A.Z."/>
            <person name="Zhang X."/>
            <person name="Grigoriev I.V."/>
            <person name="Allen A.E."/>
            <person name="Bidle K."/>
            <person name="Borodovsky M."/>
            <person name="Bowler C."/>
            <person name="Brownlee C."/>
            <person name="Cock J.M."/>
            <person name="Elias M."/>
            <person name="Gladyshev V.N."/>
            <person name="Groth M."/>
            <person name="Guda C."/>
            <person name="Hadaegh A."/>
            <person name="Iglesias-Rodriguez M.D."/>
            <person name="Jenkins J."/>
            <person name="Jones B.M."/>
            <person name="Lawson T."/>
            <person name="Leese F."/>
            <person name="Lindquist E."/>
            <person name="Lobanov A."/>
            <person name="Lomsadze A."/>
            <person name="Malik S.B."/>
            <person name="Marsh M.E."/>
            <person name="Mackinder L."/>
            <person name="Mock T."/>
            <person name="Mueller-Roeber B."/>
            <person name="Pagarete A."/>
            <person name="Parker M."/>
            <person name="Probert I."/>
            <person name="Quesneville H."/>
            <person name="Raines C."/>
            <person name="Rensing S.A."/>
            <person name="Riano-Pachon D.M."/>
            <person name="Richier S."/>
            <person name="Rokitta S."/>
            <person name="Shiraiwa Y."/>
            <person name="Soanes D.M."/>
            <person name="van der Giezen M."/>
            <person name="Wahlund T.M."/>
            <person name="Williams B."/>
            <person name="Wilson W."/>
            <person name="Wolfe G."/>
            <person name="Wurch L.L."/>
        </authorList>
    </citation>
    <scope>NUCLEOTIDE SEQUENCE</scope>
</reference>
<evidence type="ECO:0000313" key="3">
    <source>
        <dbReference type="Proteomes" id="UP000013827"/>
    </source>
</evidence>
<dbReference type="PANTHER" id="PTHR43510:SF1">
    <property type="entry name" value="AMINOTRANSFERASE FUNCTION, HYPOTHETICAL (EUROFUNG)"/>
    <property type="match status" value="1"/>
</dbReference>
<dbReference type="Pfam" id="PF00155">
    <property type="entry name" value="Aminotran_1_2"/>
    <property type="match status" value="1"/>
</dbReference>
<evidence type="ECO:0000259" key="1">
    <source>
        <dbReference type="Pfam" id="PF00155"/>
    </source>
</evidence>
<dbReference type="PANTHER" id="PTHR43510">
    <property type="entry name" value="AMINOTRANSFERASE FUNCTION, HYPOTHETICAL (EUROFUNG)"/>
    <property type="match status" value="1"/>
</dbReference>
<sequence>MNPPSFVLERFFAQYEFSAKYQDVLECVPCEGILLTAQALVAPGDHVVVVWPAYQSLFEIARARGAMIHRWHVRGGGVVPLRFDVDDLAATCAAVGGKVKLIVVNFPHNPTGCQLTESELMRVVAIARSCGAFVLGDEMYRGLEYGDSPPLPAMCEVYERASR</sequence>
<keyword evidence="3" id="KW-1185">Reference proteome</keyword>
<dbReference type="InterPro" id="IPR004839">
    <property type="entry name" value="Aminotransferase_I/II_large"/>
</dbReference>
<feature type="domain" description="Aminotransferase class I/classII large" evidence="1">
    <location>
        <begin position="32"/>
        <end position="149"/>
    </location>
</feature>
<dbReference type="HOGENOM" id="CLU_113101_0_0_1"/>
<proteinExistence type="predicted"/>
<dbReference type="Proteomes" id="UP000013827">
    <property type="component" value="Unassembled WGS sequence"/>
</dbReference>
<evidence type="ECO:0000313" key="2">
    <source>
        <dbReference type="EnsemblProtists" id="EOD15638"/>
    </source>
</evidence>
<dbReference type="eggNOG" id="ENOG502SVXR">
    <property type="taxonomic scope" value="Eukaryota"/>
</dbReference>
<dbReference type="Gene3D" id="3.40.640.10">
    <property type="entry name" value="Type I PLP-dependent aspartate aminotransferase-like (Major domain)"/>
    <property type="match status" value="1"/>
</dbReference>
<dbReference type="KEGG" id="ehx:EMIHUDRAFT_211186"/>
<dbReference type="EnsemblProtists" id="EOD15638">
    <property type="protein sequence ID" value="EOD15638"/>
    <property type="gene ID" value="EMIHUDRAFT_211186"/>
</dbReference>
<organism evidence="2 3">
    <name type="scientific">Emiliania huxleyi (strain CCMP1516)</name>
    <dbReference type="NCBI Taxonomy" id="280463"/>
    <lineage>
        <taxon>Eukaryota</taxon>
        <taxon>Haptista</taxon>
        <taxon>Haptophyta</taxon>
        <taxon>Prymnesiophyceae</taxon>
        <taxon>Isochrysidales</taxon>
        <taxon>Noelaerhabdaceae</taxon>
        <taxon>Emiliania</taxon>
    </lineage>
</organism>
<dbReference type="GeneID" id="17261899"/>
<dbReference type="AlphaFoldDB" id="A0A0D3IWK3"/>
<dbReference type="InterPro" id="IPR015424">
    <property type="entry name" value="PyrdxlP-dep_Trfase"/>
</dbReference>
<reference evidence="2" key="2">
    <citation type="submission" date="2024-10" db="UniProtKB">
        <authorList>
            <consortium name="EnsemblProtists"/>
        </authorList>
    </citation>
    <scope>IDENTIFICATION</scope>
</reference>
<dbReference type="GO" id="GO:0030170">
    <property type="term" value="F:pyridoxal phosphate binding"/>
    <property type="evidence" value="ECO:0007669"/>
    <property type="project" value="InterPro"/>
</dbReference>
<dbReference type="InterPro" id="IPR015421">
    <property type="entry name" value="PyrdxlP-dep_Trfase_major"/>
</dbReference>
<protein>
    <recommendedName>
        <fullName evidence="1">Aminotransferase class I/classII large domain-containing protein</fullName>
    </recommendedName>
</protein>